<evidence type="ECO:0000259" key="2">
    <source>
        <dbReference type="PROSITE" id="PS51688"/>
    </source>
</evidence>
<dbReference type="Proteomes" id="UP000825100">
    <property type="component" value="Chromosome"/>
</dbReference>
<accession>A0ABM7QS19</accession>
<dbReference type="PROSITE" id="PS51688">
    <property type="entry name" value="ICA"/>
    <property type="match status" value="1"/>
</dbReference>
<sequence length="1996" mass="214459">MLKVSDAFNSAFAAPDRELRARVTIGKTVYDSDDLTSINYDSGAMTGEQFSIGSTYMNSAKITFSHLVEGLKQLDEVLVEFGVLKPDGAVEYVKMGTFIVDDKIQMDRNNNTTTIECMDRMTMLGGAYVSKLTYPARIKDVAVEIANMAGVKANETSFARLSENKINQPTGYTYRDAIGLIAQFQMGFALFDRDGLLDIRTLQDNSFKIDPNQYFLKGLIKNETFFKLNGISCTVVTTSKDENGDETSKTTVLQSGSSSGAQIKLANNVMTQDVLDRMYEALKFTNYYPFSLNWNGNPAVEAGDWLTVEDLQGNEFKVPNMSYTLTYNGGLTATSKADTSVSSPATYSYGGIISNIVNEIGGRESAEGNHIYEGTEDQEPTLSKEGDLWYKHVGPDTEERIYKNGKWEFLTSTKTANDAADAADKASKEAEEAKNQANKAVDGANDAVAKAGFANDTATQAKSDAAAAGQQAKDALTSAGTAITDAQTALTNSSSAQADSAQARKDSATAKIQATNAANQANQAVVDASTAKADANTAKVNAAQAINDAAAAKGQATSALGQASTAINNAANALDKFNNLQVGGRNLLPGTNQGLTNWLFGEGAGGSHEKYAFDVPNGKGITVKTIVAYTNYFWIGYKLNYQVLKQNTDYVLSFWVKSTDIDRSLSASFSTGDASKSSAKFGTVRLKAGVATKVVLRATTNDVNFSGQYLYLNSFNMLGGIDIWDLQLVEGTSALDDWSPAPEDIQVQITNINGELSQKVSQTDYDNLKGTVTSQGTTLTQTVNDLKSKAGKTTVDTINKTVEQQGTELAQNSHDIQLKADSSTVNTIKGMVDSNSASIKLANDQIDLKANQTDVDTINKTVNSNTAAIGVNTNSIKLKADKSTVDSLTGRVSTAEGKLTVQADKIAQTVSKTELNSTLSGYATQTWTQSQIKSTADSINLSVSKVQNNLDNLAIGGRNYLADTSTPWQMQGSGGANQNSSWLFTFGAINQAPFKDGEYVTVSFDYTSVGTGAYGAIFPQFNGTPWSQFNGGEPMKDNGHVVRTVQWQSDWTTSGTATGIRIRIDNVATTRTVTVYNMQFERGNKDTDYKAAPEDMATVEKLSELQVTVNGIQGTVQNKADQSQVTQLANQISLKADTTALNELKGTVDKQGSEITLNTNSIKLKADQSSVDTLKGTVDKQGSAIDVNTKAIALKANQSTVDTLTGRVSTAEGKITVQADQITQTVSKTELTSKLNGYATQTWSEGKISAAKNEITASVETVKQTVDNLSFSGRNLLPSTNQGLINWTFRGDAGGSYNKYAFDVPNGKGMALATTVAYPNWFYLGYALNYKVLKQNTDYVLSFWAMSDVDRSVSNVAFANGSAGNIAARFGSFDLKGKQKTYIVLKAKTNDVEFTDQMLYFSPFTQIGGFDIWDLQIVEGTNVLRDWSPAPEDQATVDWTKSQLDITDKKITAGITTVTNTLNNNIASATANMATTMWTNTQIDAAKTAINLSVEQSITTTENTLNNNIANATNDMATQTWTQGQIKMTADNINLSVSKVQTDLSGTKTQFAELAVKVDGIQTTVSGKADQSQVTQLAGQITSVVGDVSANSSQITQMKADINLRVKAGDVVNQINISPESILIDGKKVHITGQTTIDNAVIKDAMIADIKADKITAGTLNAANVNVINLNANNITTGTIKGANLSMNLNTGEVVFQHGRIHSASNNVDVNIDQGYLSTASNDTRVMLKDGQLQLVQPTIFDNSKDPYLEISNSVGGASFNGANIIARDYLVLANRTNAGGYFNNPLGQETFAGLAVGKSDYGGWHETRLGGAERGVIITGGKAFTTPWSTLDQSPTIRVGSMDPSRSDRVSIEGSYVHIPSAYWMTASGSANLIVAQDGALVRSTSASKYKTDIIRANATDYGEKLLNLPTATWTDIAETKRYRDDPTTQPEPTRNFGMIAEDLAEAGLEMLVVRGTDGELEGINYDRIGPALIPVIAKLKNKIEKLEQKLEEPV</sequence>
<evidence type="ECO:0000313" key="4">
    <source>
        <dbReference type="Proteomes" id="UP000825100"/>
    </source>
</evidence>
<keyword evidence="4" id="KW-1185">Reference proteome</keyword>
<feature type="region of interest" description="Disordered" evidence="1">
    <location>
        <begin position="420"/>
        <end position="441"/>
    </location>
</feature>
<feature type="domain" description="Peptidase S74" evidence="2">
    <location>
        <begin position="1887"/>
        <end position="1992"/>
    </location>
</feature>
<dbReference type="InterPro" id="IPR030392">
    <property type="entry name" value="S74_ICA"/>
</dbReference>
<organism evidence="3 4">
    <name type="scientific">Latilactobacillus curvatus</name>
    <name type="common">Lactobacillus curvatus</name>
    <dbReference type="NCBI Taxonomy" id="28038"/>
    <lineage>
        <taxon>Bacteria</taxon>
        <taxon>Bacillati</taxon>
        <taxon>Bacillota</taxon>
        <taxon>Bacilli</taxon>
        <taxon>Lactobacillales</taxon>
        <taxon>Lactobacillaceae</taxon>
        <taxon>Latilactobacillus</taxon>
    </lineage>
</organism>
<dbReference type="RefSeq" id="WP_221276523.1">
    <property type="nucleotide sequence ID" value="NZ_AP024685.1"/>
</dbReference>
<dbReference type="Pfam" id="PF07902">
    <property type="entry name" value="Gp58"/>
    <property type="match status" value="1"/>
</dbReference>
<feature type="compositionally biased region" description="Basic and acidic residues" evidence="1">
    <location>
        <begin position="422"/>
        <end position="434"/>
    </location>
</feature>
<dbReference type="EMBL" id="AP024685">
    <property type="protein sequence ID" value="BCX29448.1"/>
    <property type="molecule type" value="Genomic_DNA"/>
</dbReference>
<evidence type="ECO:0000256" key="1">
    <source>
        <dbReference type="SAM" id="MobiDB-lite"/>
    </source>
</evidence>
<proteinExistence type="predicted"/>
<name>A0ABM7QS19_LATCU</name>
<evidence type="ECO:0000313" key="3">
    <source>
        <dbReference type="EMBL" id="BCX29448.1"/>
    </source>
</evidence>
<reference evidence="3 4" key="1">
    <citation type="submission" date="2021-05" db="EMBL/GenBank/DDBJ databases">
        <title>Complete Genome Sequence of Latilactobacillus sp. Strain WDN19, a High D-Aspartate-producing Lactic Acid Bacterium Isolated from a Japanese Pickle.</title>
        <authorList>
            <person name="Kajitani K."/>
            <person name="Takahashi S."/>
        </authorList>
    </citation>
    <scope>NUCLEOTIDE SEQUENCE [LARGE SCALE GENOMIC DNA]</scope>
    <source>
        <strain evidence="3 4">WDN19</strain>
    </source>
</reference>
<gene>
    <name evidence="3" type="ORF">LTWDN19_00150</name>
</gene>
<protein>
    <recommendedName>
        <fullName evidence="2">Peptidase S74 domain-containing protein</fullName>
    </recommendedName>
</protein>
<dbReference type="InterPro" id="IPR012892">
    <property type="entry name" value="Gp58"/>
</dbReference>